<evidence type="ECO:0000259" key="3">
    <source>
        <dbReference type="PROSITE" id="PS50158"/>
    </source>
</evidence>
<dbReference type="InterPro" id="IPR036875">
    <property type="entry name" value="Znf_CCHC_sf"/>
</dbReference>
<accession>A0A0L8I9B4</accession>
<keyword evidence="1" id="KW-0862">Zinc</keyword>
<gene>
    <name evidence="4" type="ORF">OCBIM_22027297mg</name>
</gene>
<keyword evidence="1" id="KW-0863">Zinc-finger</keyword>
<keyword evidence="1" id="KW-0479">Metal-binding</keyword>
<dbReference type="PROSITE" id="PS50158">
    <property type="entry name" value="ZF_CCHC"/>
    <property type="match status" value="1"/>
</dbReference>
<evidence type="ECO:0000313" key="4">
    <source>
        <dbReference type="EMBL" id="KOF98093.1"/>
    </source>
</evidence>
<dbReference type="EMBL" id="KQ416219">
    <property type="protein sequence ID" value="KOF98093.1"/>
    <property type="molecule type" value="Genomic_DNA"/>
</dbReference>
<dbReference type="AlphaFoldDB" id="A0A0L8I9B4"/>
<dbReference type="OrthoDB" id="6196385at2759"/>
<dbReference type="SUPFAM" id="SSF57756">
    <property type="entry name" value="Retrovirus zinc finger-like domains"/>
    <property type="match status" value="1"/>
</dbReference>
<dbReference type="GO" id="GO:0003676">
    <property type="term" value="F:nucleic acid binding"/>
    <property type="evidence" value="ECO:0007669"/>
    <property type="project" value="InterPro"/>
</dbReference>
<dbReference type="Gene3D" id="4.10.60.10">
    <property type="entry name" value="Zinc finger, CCHC-type"/>
    <property type="match status" value="1"/>
</dbReference>
<dbReference type="Pfam" id="PF00098">
    <property type="entry name" value="zf-CCHC"/>
    <property type="match status" value="1"/>
</dbReference>
<organism evidence="4">
    <name type="scientific">Octopus bimaculoides</name>
    <name type="common">California two-spotted octopus</name>
    <dbReference type="NCBI Taxonomy" id="37653"/>
    <lineage>
        <taxon>Eukaryota</taxon>
        <taxon>Metazoa</taxon>
        <taxon>Spiralia</taxon>
        <taxon>Lophotrochozoa</taxon>
        <taxon>Mollusca</taxon>
        <taxon>Cephalopoda</taxon>
        <taxon>Coleoidea</taxon>
        <taxon>Octopodiformes</taxon>
        <taxon>Octopoda</taxon>
        <taxon>Incirrata</taxon>
        <taxon>Octopodidae</taxon>
        <taxon>Octopus</taxon>
    </lineage>
</organism>
<reference evidence="4" key="1">
    <citation type="submission" date="2015-07" db="EMBL/GenBank/DDBJ databases">
        <title>MeaNS - Measles Nucleotide Surveillance Program.</title>
        <authorList>
            <person name="Tran T."/>
            <person name="Druce J."/>
        </authorList>
    </citation>
    <scope>NUCLEOTIDE SEQUENCE</scope>
    <source>
        <strain evidence="4">UCB-OBI-ISO-001</strain>
        <tissue evidence="4">Gonad</tissue>
    </source>
</reference>
<feature type="region of interest" description="Disordered" evidence="2">
    <location>
        <begin position="150"/>
        <end position="216"/>
    </location>
</feature>
<dbReference type="InterPro" id="IPR001878">
    <property type="entry name" value="Znf_CCHC"/>
</dbReference>
<proteinExistence type="predicted"/>
<sequence length="356" mass="40767">MEKAPAGGQSYAAATGKETEEGKLEIIEIKVDPKKMKECEKLLARVGNTLTLTPPVDRRVRIGKLPSELDEAWLMTAIKYNMKEEAKISEATRTKSVDYWGYGIELTIQATVEDLNRIDEEIALPDDQKLRVKVEGRPPTCFACGEKGHMKARCSQREPTEKQEDTNQVVQTETEENTTEEGFTRNRKRSGKEAVTRGNADEEVTEKERKATTKQVDLQEKGTAIMTPVSPAKENVSRVETPDNEWDKWYGVREGNTSVTEEEEKKSRRWKNNWNFVTYSKNKETEKKILKFKHIIRIKLPTDVYSENVKAIVVERVTHELKDMCGNKIDPPGVAVMFDELPPVIELRDLEPFMRY</sequence>
<dbReference type="GO" id="GO:0008270">
    <property type="term" value="F:zinc ion binding"/>
    <property type="evidence" value="ECO:0007669"/>
    <property type="project" value="UniProtKB-KW"/>
</dbReference>
<name>A0A0L8I9B4_OCTBM</name>
<evidence type="ECO:0000256" key="1">
    <source>
        <dbReference type="PROSITE-ProRule" id="PRU00047"/>
    </source>
</evidence>
<feature type="domain" description="CCHC-type" evidence="3">
    <location>
        <begin position="141"/>
        <end position="156"/>
    </location>
</feature>
<protein>
    <recommendedName>
        <fullName evidence="3">CCHC-type domain-containing protein</fullName>
    </recommendedName>
</protein>
<feature type="compositionally biased region" description="Basic and acidic residues" evidence="2">
    <location>
        <begin position="155"/>
        <end position="165"/>
    </location>
</feature>
<evidence type="ECO:0000256" key="2">
    <source>
        <dbReference type="SAM" id="MobiDB-lite"/>
    </source>
</evidence>